<reference evidence="2" key="2">
    <citation type="submission" date="2018-05" db="EMBL/GenBank/DDBJ databases">
        <title>OpunRS2 (Oryza punctata Reference Sequence Version 2).</title>
        <authorList>
            <person name="Zhang J."/>
            <person name="Kudrna D."/>
            <person name="Lee S."/>
            <person name="Talag J."/>
            <person name="Welchert J."/>
            <person name="Wing R.A."/>
        </authorList>
    </citation>
    <scope>NUCLEOTIDE SEQUENCE [LARGE SCALE GENOMIC DNA]</scope>
</reference>
<feature type="region of interest" description="Disordered" evidence="1">
    <location>
        <begin position="1"/>
        <end position="52"/>
    </location>
</feature>
<reference evidence="2" key="1">
    <citation type="submission" date="2015-04" db="UniProtKB">
        <authorList>
            <consortium name="EnsemblPlants"/>
        </authorList>
    </citation>
    <scope>IDENTIFICATION</scope>
</reference>
<feature type="compositionally biased region" description="Basic and acidic residues" evidence="1">
    <location>
        <begin position="14"/>
        <end position="24"/>
    </location>
</feature>
<feature type="compositionally biased region" description="Polar residues" evidence="1">
    <location>
        <begin position="40"/>
        <end position="49"/>
    </location>
</feature>
<name>A0A0E0JU79_ORYPU</name>
<proteinExistence type="predicted"/>
<protein>
    <submittedName>
        <fullName evidence="2">Uncharacterized protein</fullName>
    </submittedName>
</protein>
<dbReference type="AlphaFoldDB" id="A0A0E0JU79"/>
<evidence type="ECO:0000256" key="1">
    <source>
        <dbReference type="SAM" id="MobiDB-lite"/>
    </source>
</evidence>
<evidence type="ECO:0000313" key="2">
    <source>
        <dbReference type="EnsemblPlants" id="OPUNC01G44380.1"/>
    </source>
</evidence>
<organism evidence="2">
    <name type="scientific">Oryza punctata</name>
    <name type="common">Red rice</name>
    <dbReference type="NCBI Taxonomy" id="4537"/>
    <lineage>
        <taxon>Eukaryota</taxon>
        <taxon>Viridiplantae</taxon>
        <taxon>Streptophyta</taxon>
        <taxon>Embryophyta</taxon>
        <taxon>Tracheophyta</taxon>
        <taxon>Spermatophyta</taxon>
        <taxon>Magnoliopsida</taxon>
        <taxon>Liliopsida</taxon>
        <taxon>Poales</taxon>
        <taxon>Poaceae</taxon>
        <taxon>BOP clade</taxon>
        <taxon>Oryzoideae</taxon>
        <taxon>Oryzeae</taxon>
        <taxon>Oryzinae</taxon>
        <taxon>Oryza</taxon>
    </lineage>
</organism>
<dbReference type="EnsemblPlants" id="OPUNC01G44380.1">
    <property type="protein sequence ID" value="OPUNC01G44380.1"/>
    <property type="gene ID" value="OPUNC01G44380"/>
</dbReference>
<keyword evidence="3" id="KW-1185">Reference proteome</keyword>
<dbReference type="Gramene" id="OPUNC01G44380.1">
    <property type="protein sequence ID" value="OPUNC01G44380.1"/>
    <property type="gene ID" value="OPUNC01G44380"/>
</dbReference>
<dbReference type="HOGENOM" id="CLU_2417060_0_0_1"/>
<sequence length="92" mass="9903">MAGGGLGLDGLGRGSKEAQREAIKEGNLLLPPIPPRRETSASSRSTNPPRHSHRPLERVVFLFLLPLAVASAKADCHVSIDSNGLLLKRTIW</sequence>
<feature type="compositionally biased region" description="Gly residues" evidence="1">
    <location>
        <begin position="1"/>
        <end position="13"/>
    </location>
</feature>
<accession>A0A0E0JU79</accession>
<evidence type="ECO:0000313" key="3">
    <source>
        <dbReference type="Proteomes" id="UP000026962"/>
    </source>
</evidence>
<dbReference type="Proteomes" id="UP000026962">
    <property type="component" value="Chromosome 1"/>
</dbReference>